<dbReference type="EMBL" id="JANBPW010000986">
    <property type="protein sequence ID" value="KAJ1946874.1"/>
    <property type="molecule type" value="Genomic_DNA"/>
</dbReference>
<name>A0ACC1JCP4_9FUNG</name>
<proteinExistence type="predicted"/>
<keyword evidence="2" id="KW-1185">Reference proteome</keyword>
<evidence type="ECO:0000313" key="1">
    <source>
        <dbReference type="EMBL" id="KAJ1946874.1"/>
    </source>
</evidence>
<organism evidence="1 2">
    <name type="scientific">Linderina macrospora</name>
    <dbReference type="NCBI Taxonomy" id="4868"/>
    <lineage>
        <taxon>Eukaryota</taxon>
        <taxon>Fungi</taxon>
        <taxon>Fungi incertae sedis</taxon>
        <taxon>Zoopagomycota</taxon>
        <taxon>Kickxellomycotina</taxon>
        <taxon>Kickxellomycetes</taxon>
        <taxon>Kickxellales</taxon>
        <taxon>Kickxellaceae</taxon>
        <taxon>Linderina</taxon>
    </lineage>
</organism>
<dbReference type="Proteomes" id="UP001150603">
    <property type="component" value="Unassembled WGS sequence"/>
</dbReference>
<evidence type="ECO:0000313" key="2">
    <source>
        <dbReference type="Proteomes" id="UP001150603"/>
    </source>
</evidence>
<comment type="caution">
    <text evidence="1">The sequence shown here is derived from an EMBL/GenBank/DDBJ whole genome shotgun (WGS) entry which is preliminary data.</text>
</comment>
<gene>
    <name evidence="1" type="ORF">FBU59_001942</name>
</gene>
<sequence length="273" mass="29674">MTPKTAETFTTAQLYMGQPGDAPFPDPPPTVPLPARHSTSAPTAPLPSLPGRTEGSRSRGSDVSAIAIRRHLQVDDDDDSDNDDDDDDEQSQPSTPPSKILGRDSYASEDQQLPDPVTFAEKRGIIEAMLARIADLEARFSCVEAILGGLEHELALVVRGHDQNAVMKHGKIVDPATGKKPELRTRESQTQSPKSKMQQEQVQVDTEDGGFWHPENLTRYVSQSQGDFDKASTQTLVSIMSLLRGLSSIRQAKQAMASIDTVLSKLDLSASDN</sequence>
<accession>A0ACC1JCP4</accession>
<reference evidence="1" key="1">
    <citation type="submission" date="2022-07" db="EMBL/GenBank/DDBJ databases">
        <title>Phylogenomic reconstructions and comparative analyses of Kickxellomycotina fungi.</title>
        <authorList>
            <person name="Reynolds N.K."/>
            <person name="Stajich J.E."/>
            <person name="Barry K."/>
            <person name="Grigoriev I.V."/>
            <person name="Crous P."/>
            <person name="Smith M.E."/>
        </authorList>
    </citation>
    <scope>NUCLEOTIDE SEQUENCE</scope>
    <source>
        <strain evidence="1">NRRL 5244</strain>
    </source>
</reference>
<protein>
    <submittedName>
        <fullName evidence="1">Uncharacterized protein</fullName>
    </submittedName>
</protein>